<evidence type="ECO:0000313" key="3">
    <source>
        <dbReference type="Proteomes" id="UP001362999"/>
    </source>
</evidence>
<dbReference type="AlphaFoldDB" id="A0AAW0DG03"/>
<protein>
    <submittedName>
        <fullName evidence="2">Uncharacterized protein</fullName>
    </submittedName>
</protein>
<sequence>MDRSRAILGLRGSKKTGVRCAPVYNFRILKLKARLKVGLSALPEPQLTQTFLQALPPPDSISSPTPPTNAPTTSANEIVAMETSALLQNVQFFRSQCPSPPGGTDSPPLRSTILGSFLGRGAPAILLNRISTYRISISTSLYRAESSAHRLQRSPTPHPKLWRCKHVPVQHKDSLAAPPSSLMWRIYLRPRHTPRKSQATAAVFPLPHPLYSTLAYFRVEPVDDPSPGFRIIPAWRDTFSRLRSSAFSTVRRRRHPAPPTPRPSGIYIKTPTPFPLPNCLPLPSRLTCQDSLLRPLSTVSNARQERARLDARRVSPTPTLPPLSRPFRHRPLQPAVRPQTRRSTHKTFPSAR</sequence>
<reference evidence="2 3" key="1">
    <citation type="journal article" date="2024" name="J Genomics">
        <title>Draft genome sequencing and assembly of Favolaschia claudopus CIRM-BRFM 2984 isolated from oak limbs.</title>
        <authorList>
            <person name="Navarro D."/>
            <person name="Drula E."/>
            <person name="Chaduli D."/>
            <person name="Cazenave R."/>
            <person name="Ahrendt S."/>
            <person name="Wang J."/>
            <person name="Lipzen A."/>
            <person name="Daum C."/>
            <person name="Barry K."/>
            <person name="Grigoriev I.V."/>
            <person name="Favel A."/>
            <person name="Rosso M.N."/>
            <person name="Martin F."/>
        </authorList>
    </citation>
    <scope>NUCLEOTIDE SEQUENCE [LARGE SCALE GENOMIC DNA]</scope>
    <source>
        <strain evidence="2 3">CIRM-BRFM 2984</strain>
    </source>
</reference>
<organism evidence="2 3">
    <name type="scientific">Favolaschia claudopus</name>
    <dbReference type="NCBI Taxonomy" id="2862362"/>
    <lineage>
        <taxon>Eukaryota</taxon>
        <taxon>Fungi</taxon>
        <taxon>Dikarya</taxon>
        <taxon>Basidiomycota</taxon>
        <taxon>Agaricomycotina</taxon>
        <taxon>Agaricomycetes</taxon>
        <taxon>Agaricomycetidae</taxon>
        <taxon>Agaricales</taxon>
        <taxon>Marasmiineae</taxon>
        <taxon>Mycenaceae</taxon>
        <taxon>Favolaschia</taxon>
    </lineage>
</organism>
<gene>
    <name evidence="2" type="ORF">R3P38DRAFT_3343886</name>
</gene>
<evidence type="ECO:0000313" key="2">
    <source>
        <dbReference type="EMBL" id="KAK7051815.1"/>
    </source>
</evidence>
<comment type="caution">
    <text evidence="2">The sequence shown here is derived from an EMBL/GenBank/DDBJ whole genome shotgun (WGS) entry which is preliminary data.</text>
</comment>
<feature type="region of interest" description="Disordered" evidence="1">
    <location>
        <begin position="303"/>
        <end position="352"/>
    </location>
</feature>
<accession>A0AAW0DG03</accession>
<feature type="compositionally biased region" description="Basic and acidic residues" evidence="1">
    <location>
        <begin position="303"/>
        <end position="313"/>
    </location>
</feature>
<dbReference type="EMBL" id="JAWWNJ010000007">
    <property type="protein sequence ID" value="KAK7051815.1"/>
    <property type="molecule type" value="Genomic_DNA"/>
</dbReference>
<dbReference type="Proteomes" id="UP001362999">
    <property type="component" value="Unassembled WGS sequence"/>
</dbReference>
<keyword evidence="3" id="KW-1185">Reference proteome</keyword>
<proteinExistence type="predicted"/>
<evidence type="ECO:0000256" key="1">
    <source>
        <dbReference type="SAM" id="MobiDB-lite"/>
    </source>
</evidence>
<name>A0AAW0DG03_9AGAR</name>